<dbReference type="EMBL" id="MFNF01000049">
    <property type="protein sequence ID" value="OGH00141.1"/>
    <property type="molecule type" value="Genomic_DNA"/>
</dbReference>
<reference evidence="1 2" key="1">
    <citation type="journal article" date="2016" name="Nat. Commun.">
        <title>Thousands of microbial genomes shed light on interconnected biogeochemical processes in an aquifer system.</title>
        <authorList>
            <person name="Anantharaman K."/>
            <person name="Brown C.T."/>
            <person name="Hug L.A."/>
            <person name="Sharon I."/>
            <person name="Castelle C.J."/>
            <person name="Probst A.J."/>
            <person name="Thomas B.C."/>
            <person name="Singh A."/>
            <person name="Wilkins M.J."/>
            <person name="Karaoz U."/>
            <person name="Brodie E.L."/>
            <person name="Williams K.H."/>
            <person name="Hubbard S.S."/>
            <person name="Banfield J.F."/>
        </authorList>
    </citation>
    <scope>NUCLEOTIDE SEQUENCE [LARGE SCALE GENOMIC DNA]</scope>
</reference>
<accession>A0A1F6GPZ5</accession>
<comment type="caution">
    <text evidence="1">The sequence shown here is derived from an EMBL/GenBank/DDBJ whole genome shotgun (WGS) entry which is preliminary data.</text>
</comment>
<evidence type="ECO:0000313" key="2">
    <source>
        <dbReference type="Proteomes" id="UP000177583"/>
    </source>
</evidence>
<name>A0A1F6GPZ5_9PROT</name>
<organism evidence="1 2">
    <name type="scientific">Candidatus Lambdaproteobacteria bacterium RIFOXYD2_FULL_56_26</name>
    <dbReference type="NCBI Taxonomy" id="1817773"/>
    <lineage>
        <taxon>Bacteria</taxon>
        <taxon>Pseudomonadati</taxon>
        <taxon>Pseudomonadota</taxon>
        <taxon>Candidatus Lambdaproteobacteria</taxon>
    </lineage>
</organism>
<sequence length="129" mass="14710">MPLRKRTYHIPSGPPSAPSQTHLFIALIGPAGPDQELLLVNLSSIRSEIPYDPACLVAPGDHPFVTQPSFVYYRMALLMPTSELHRRIQAQEIRPDALVSEELYQRIVNGLFKSRMLKVKFLNFHKKFI</sequence>
<dbReference type="AlphaFoldDB" id="A0A1F6GPZ5"/>
<evidence type="ECO:0000313" key="1">
    <source>
        <dbReference type="EMBL" id="OGH00141.1"/>
    </source>
</evidence>
<protein>
    <submittedName>
        <fullName evidence="1">Uncharacterized protein</fullName>
    </submittedName>
</protein>
<proteinExistence type="predicted"/>
<dbReference type="Proteomes" id="UP000177583">
    <property type="component" value="Unassembled WGS sequence"/>
</dbReference>
<gene>
    <name evidence="1" type="ORF">A2557_01320</name>
</gene>